<gene>
    <name evidence="2" type="ORF">C7B45_16655</name>
</gene>
<evidence type="ECO:0000313" key="3">
    <source>
        <dbReference type="Proteomes" id="UP000241848"/>
    </source>
</evidence>
<name>A0A2T2WCW2_9FIRM</name>
<evidence type="ECO:0000313" key="2">
    <source>
        <dbReference type="EMBL" id="PSR20082.1"/>
    </source>
</evidence>
<sequence>MITYALPPGTKAVDLSSTGHAATWYQALLAQGIAAVFLDAATPGVLADIATALSMGLAVGLFQGYYTPAWAVPSTAAQRAAAIVAIAQQAGFPAHATVPVTLWLDLEACGGVPATTIYAWVTNWGQVVQAAGYQAGVYVGAGQPLSGAQLYALPTITAYWRSASQVPDVPTRGYQLVQGVWNQSVDGVAVDYDTVQADAKGGLPVCVSASVGPTAAAWAHLQQDVTTLSERLTATTHDLAALKTAQAEQAALIAAIKAVFQKE</sequence>
<proteinExistence type="predicted"/>
<dbReference type="EMBL" id="PXYV01000089">
    <property type="protein sequence ID" value="PSR20082.1"/>
    <property type="molecule type" value="Genomic_DNA"/>
</dbReference>
<evidence type="ECO:0000259" key="1">
    <source>
        <dbReference type="Pfam" id="PF08924"/>
    </source>
</evidence>
<protein>
    <recommendedName>
        <fullName evidence="1">Rv2525c-like glycoside hydrolase-like domain-containing protein</fullName>
    </recommendedName>
</protein>
<reference evidence="2 3" key="1">
    <citation type="journal article" date="2014" name="BMC Genomics">
        <title>Comparison of environmental and isolate Sulfobacillus genomes reveals diverse carbon, sulfur, nitrogen, and hydrogen metabolisms.</title>
        <authorList>
            <person name="Justice N.B."/>
            <person name="Norman A."/>
            <person name="Brown C.T."/>
            <person name="Singh A."/>
            <person name="Thomas B.C."/>
            <person name="Banfield J.F."/>
        </authorList>
    </citation>
    <scope>NUCLEOTIDE SEQUENCE [LARGE SCALE GENOMIC DNA]</scope>
    <source>
        <strain evidence="2">AMDSBA3</strain>
    </source>
</reference>
<feature type="domain" description="Rv2525c-like glycoside hydrolase-like" evidence="1">
    <location>
        <begin position="49"/>
        <end position="166"/>
    </location>
</feature>
<organism evidence="2 3">
    <name type="scientific">Sulfobacillus acidophilus</name>
    <dbReference type="NCBI Taxonomy" id="53633"/>
    <lineage>
        <taxon>Bacteria</taxon>
        <taxon>Bacillati</taxon>
        <taxon>Bacillota</taxon>
        <taxon>Clostridia</taxon>
        <taxon>Eubacteriales</taxon>
        <taxon>Clostridiales Family XVII. Incertae Sedis</taxon>
        <taxon>Sulfobacillus</taxon>
    </lineage>
</organism>
<dbReference type="SUPFAM" id="SSF51445">
    <property type="entry name" value="(Trans)glycosidases"/>
    <property type="match status" value="1"/>
</dbReference>
<dbReference type="InterPro" id="IPR017853">
    <property type="entry name" value="GH"/>
</dbReference>
<accession>A0A2T2WCW2</accession>
<comment type="caution">
    <text evidence="2">The sequence shown here is derived from an EMBL/GenBank/DDBJ whole genome shotgun (WGS) entry which is preliminary data.</text>
</comment>
<dbReference type="AlphaFoldDB" id="A0A2T2WCW2"/>
<dbReference type="Gene3D" id="3.20.20.80">
    <property type="entry name" value="Glycosidases"/>
    <property type="match status" value="1"/>
</dbReference>
<dbReference type="InterPro" id="IPR015020">
    <property type="entry name" value="Rv2525c-like_Glyco_Hydro-like"/>
</dbReference>
<dbReference type="Pfam" id="PF08924">
    <property type="entry name" value="Rv2525c_GlyHyd-like"/>
    <property type="match status" value="1"/>
</dbReference>
<dbReference type="Proteomes" id="UP000241848">
    <property type="component" value="Unassembled WGS sequence"/>
</dbReference>